<comment type="caution">
    <text evidence="7">The sequence shown here is derived from an EMBL/GenBank/DDBJ whole genome shotgun (WGS) entry which is preliminary data.</text>
</comment>
<dbReference type="Pfam" id="PF04082">
    <property type="entry name" value="Fungal_trans"/>
    <property type="match status" value="1"/>
</dbReference>
<reference evidence="8" key="1">
    <citation type="journal article" date="2014" name="Genome Announc.">
        <title>Draft genome sequence of the formaldehyde-resistant fungus Byssochlamys spectabilis No. 5 (anamorph Paecilomyces variotii No. 5) (NBRC109023).</title>
        <authorList>
            <person name="Oka T."/>
            <person name="Ekino K."/>
            <person name="Fukuda K."/>
            <person name="Nomura Y."/>
        </authorList>
    </citation>
    <scope>NUCLEOTIDE SEQUENCE [LARGE SCALE GENOMIC DNA]</scope>
    <source>
        <strain evidence="8">No. 5 / NBRC 109023</strain>
    </source>
</reference>
<organism evidence="7 8">
    <name type="scientific">Byssochlamys spectabilis (strain No. 5 / NBRC 109023)</name>
    <name type="common">Paecilomyces variotii</name>
    <dbReference type="NCBI Taxonomy" id="1356009"/>
    <lineage>
        <taxon>Eukaryota</taxon>
        <taxon>Fungi</taxon>
        <taxon>Dikarya</taxon>
        <taxon>Ascomycota</taxon>
        <taxon>Pezizomycotina</taxon>
        <taxon>Eurotiomycetes</taxon>
        <taxon>Eurotiomycetidae</taxon>
        <taxon>Eurotiales</taxon>
        <taxon>Thermoascaceae</taxon>
        <taxon>Paecilomyces</taxon>
    </lineage>
</organism>
<dbReference type="eggNOG" id="ENOG502T2VX">
    <property type="taxonomic scope" value="Eukaryota"/>
</dbReference>
<dbReference type="PANTHER" id="PTHR31845">
    <property type="entry name" value="FINGER DOMAIN PROTEIN, PUTATIVE-RELATED"/>
    <property type="match status" value="1"/>
</dbReference>
<dbReference type="GO" id="GO:0008270">
    <property type="term" value="F:zinc ion binding"/>
    <property type="evidence" value="ECO:0007669"/>
    <property type="project" value="InterPro"/>
</dbReference>
<evidence type="ECO:0000256" key="3">
    <source>
        <dbReference type="ARBA" id="ARBA00023125"/>
    </source>
</evidence>
<evidence type="ECO:0000313" key="8">
    <source>
        <dbReference type="Proteomes" id="UP000018001"/>
    </source>
</evidence>
<dbReference type="PANTHER" id="PTHR31845:SF21">
    <property type="entry name" value="REGULATORY PROTEIN LEU3"/>
    <property type="match status" value="1"/>
</dbReference>
<dbReference type="GO" id="GO:0005634">
    <property type="term" value="C:nucleus"/>
    <property type="evidence" value="ECO:0007669"/>
    <property type="project" value="UniProtKB-SubCell"/>
</dbReference>
<dbReference type="OrthoDB" id="3163292at2759"/>
<sequence>MVTRRIKALEEELKRMRRQLHEPKVQTDTRTATSFSHLSPAEKIPVADKAVVGDQADACLLTNQSLEDVTLQPEDILSLIKRLSPAVPILTDLSNFLAGYDSNKLLLWKTLAIVSKESDQHSTLYPSLVDPVRRLAGDLYGPQSRDFETIQALLLLCVWPFPFQQSVSDPTPIYCGLSTQLAYQTGLQRPNCRMHWKYDVISSSSRIELERRKVWFGCFVVNQHQLE</sequence>
<dbReference type="InterPro" id="IPR051089">
    <property type="entry name" value="prtT"/>
</dbReference>
<feature type="domain" description="Xylanolytic transcriptional activator regulatory" evidence="6">
    <location>
        <begin position="130"/>
        <end position="220"/>
    </location>
</feature>
<dbReference type="AlphaFoldDB" id="V5I688"/>
<evidence type="ECO:0000256" key="4">
    <source>
        <dbReference type="ARBA" id="ARBA00023163"/>
    </source>
</evidence>
<keyword evidence="5" id="KW-0539">Nucleus</keyword>
<dbReference type="HOGENOM" id="CLU_1219548_0_0_1"/>
<keyword evidence="8" id="KW-1185">Reference proteome</keyword>
<dbReference type="InterPro" id="IPR007219">
    <property type="entry name" value="XnlR_reg_dom"/>
</dbReference>
<dbReference type="GO" id="GO:0000976">
    <property type="term" value="F:transcription cis-regulatory region binding"/>
    <property type="evidence" value="ECO:0007669"/>
    <property type="project" value="TreeGrafter"/>
</dbReference>
<keyword evidence="3" id="KW-0238">DNA-binding</keyword>
<accession>V5I688</accession>
<dbReference type="InParanoid" id="V5I688"/>
<dbReference type="GO" id="GO:0000981">
    <property type="term" value="F:DNA-binding transcription factor activity, RNA polymerase II-specific"/>
    <property type="evidence" value="ECO:0007669"/>
    <property type="project" value="TreeGrafter"/>
</dbReference>
<gene>
    <name evidence="7" type="ORF">PVAR5_9040</name>
</gene>
<dbReference type="EMBL" id="BAUL01000551">
    <property type="protein sequence ID" value="GAE00296.1"/>
    <property type="molecule type" value="Genomic_DNA"/>
</dbReference>
<evidence type="ECO:0000259" key="6">
    <source>
        <dbReference type="Pfam" id="PF04082"/>
    </source>
</evidence>
<keyword evidence="2" id="KW-0805">Transcription regulation</keyword>
<evidence type="ECO:0000256" key="5">
    <source>
        <dbReference type="ARBA" id="ARBA00023242"/>
    </source>
</evidence>
<evidence type="ECO:0000256" key="2">
    <source>
        <dbReference type="ARBA" id="ARBA00023015"/>
    </source>
</evidence>
<dbReference type="Proteomes" id="UP000018001">
    <property type="component" value="Unassembled WGS sequence"/>
</dbReference>
<protein>
    <recommendedName>
        <fullName evidence="6">Xylanolytic transcriptional activator regulatory domain-containing protein</fullName>
    </recommendedName>
</protein>
<comment type="subcellular location">
    <subcellularLocation>
        <location evidence="1">Nucleus</location>
    </subcellularLocation>
</comment>
<evidence type="ECO:0000313" key="7">
    <source>
        <dbReference type="EMBL" id="GAE00296.1"/>
    </source>
</evidence>
<name>V5I688_BYSSN</name>
<proteinExistence type="predicted"/>
<keyword evidence="4" id="KW-0804">Transcription</keyword>
<evidence type="ECO:0000256" key="1">
    <source>
        <dbReference type="ARBA" id="ARBA00004123"/>
    </source>
</evidence>
<dbReference type="GO" id="GO:0006351">
    <property type="term" value="P:DNA-templated transcription"/>
    <property type="evidence" value="ECO:0007669"/>
    <property type="project" value="InterPro"/>
</dbReference>
<dbReference type="CDD" id="cd12148">
    <property type="entry name" value="fungal_TF_MHR"/>
    <property type="match status" value="1"/>
</dbReference>